<evidence type="ECO:0000313" key="6">
    <source>
        <dbReference type="EMBL" id="PRW59707.1"/>
    </source>
</evidence>
<comment type="caution">
    <text evidence="6">The sequence shown here is derived from an EMBL/GenBank/DDBJ whole genome shotgun (WGS) entry which is preliminary data.</text>
</comment>
<dbReference type="SMART" id="SM00369">
    <property type="entry name" value="LRR_TYP"/>
    <property type="match status" value="4"/>
</dbReference>
<dbReference type="InterPro" id="IPR003591">
    <property type="entry name" value="Leu-rich_rpt_typical-subtyp"/>
</dbReference>
<evidence type="ECO:0000256" key="1">
    <source>
        <dbReference type="ARBA" id="ARBA00004430"/>
    </source>
</evidence>
<feature type="domain" description="F-box" evidence="5">
    <location>
        <begin position="28"/>
        <end position="74"/>
    </location>
</feature>
<feature type="region of interest" description="Disordered" evidence="4">
    <location>
        <begin position="484"/>
        <end position="595"/>
    </location>
</feature>
<organism evidence="6 7">
    <name type="scientific">Chlorella sorokiniana</name>
    <name type="common">Freshwater green alga</name>
    <dbReference type="NCBI Taxonomy" id="3076"/>
    <lineage>
        <taxon>Eukaryota</taxon>
        <taxon>Viridiplantae</taxon>
        <taxon>Chlorophyta</taxon>
        <taxon>core chlorophytes</taxon>
        <taxon>Trebouxiophyceae</taxon>
        <taxon>Chlorellales</taxon>
        <taxon>Chlorellaceae</taxon>
        <taxon>Chlorella clade</taxon>
        <taxon>Chlorella</taxon>
    </lineage>
</organism>
<dbReference type="PANTHER" id="PTHR48051">
    <property type="match status" value="1"/>
</dbReference>
<protein>
    <submittedName>
        <fullName evidence="6">Small GTP-binding isoform B</fullName>
    </submittedName>
</protein>
<accession>A0A2P6U063</accession>
<dbReference type="STRING" id="3076.A0A2P6U063"/>
<name>A0A2P6U063_CHLSO</name>
<dbReference type="CDD" id="cd09917">
    <property type="entry name" value="F-box_SF"/>
    <property type="match status" value="1"/>
</dbReference>
<keyword evidence="2" id="KW-0433">Leucine-rich repeat</keyword>
<dbReference type="InterPro" id="IPR032675">
    <property type="entry name" value="LRR_dom_sf"/>
</dbReference>
<feature type="compositionally biased region" description="Low complexity" evidence="4">
    <location>
        <begin position="14"/>
        <end position="29"/>
    </location>
</feature>
<dbReference type="GO" id="GO:0005930">
    <property type="term" value="C:axoneme"/>
    <property type="evidence" value="ECO:0007669"/>
    <property type="project" value="UniProtKB-SubCell"/>
</dbReference>
<dbReference type="Pfam" id="PF12937">
    <property type="entry name" value="F-box-like"/>
    <property type="match status" value="1"/>
</dbReference>
<dbReference type="EMBL" id="LHPG02000003">
    <property type="protein sequence ID" value="PRW59707.1"/>
    <property type="molecule type" value="Genomic_DNA"/>
</dbReference>
<dbReference type="SUPFAM" id="SSF81383">
    <property type="entry name" value="F-box domain"/>
    <property type="match status" value="1"/>
</dbReference>
<dbReference type="Gene3D" id="1.20.1280.50">
    <property type="match status" value="1"/>
</dbReference>
<feature type="compositionally biased region" description="Gly residues" evidence="4">
    <location>
        <begin position="573"/>
        <end position="588"/>
    </location>
</feature>
<dbReference type="Proteomes" id="UP000239899">
    <property type="component" value="Unassembled WGS sequence"/>
</dbReference>
<dbReference type="OrthoDB" id="2018313at2759"/>
<dbReference type="Gene3D" id="3.80.10.10">
    <property type="entry name" value="Ribonuclease Inhibitor"/>
    <property type="match status" value="2"/>
</dbReference>
<comment type="subcellular location">
    <subcellularLocation>
        <location evidence="1">Cytoplasm</location>
        <location evidence="1">Cytoskeleton</location>
        <location evidence="1">Cilium axoneme</location>
    </subcellularLocation>
</comment>
<evidence type="ECO:0000256" key="2">
    <source>
        <dbReference type="ARBA" id="ARBA00022614"/>
    </source>
</evidence>
<reference evidence="6 7" key="1">
    <citation type="journal article" date="2018" name="Plant J.">
        <title>Genome sequences of Chlorella sorokiniana UTEX 1602 and Micractinium conductrix SAG 241.80: implications to maltose excretion by a green alga.</title>
        <authorList>
            <person name="Arriola M.B."/>
            <person name="Velmurugan N."/>
            <person name="Zhang Y."/>
            <person name="Plunkett M.H."/>
            <person name="Hondzo H."/>
            <person name="Barney B.M."/>
        </authorList>
    </citation>
    <scope>NUCLEOTIDE SEQUENCE [LARGE SCALE GENOMIC DNA]</scope>
    <source>
        <strain evidence="7">UTEX 1602</strain>
    </source>
</reference>
<dbReference type="AlphaFoldDB" id="A0A2P6U063"/>
<keyword evidence="7" id="KW-1185">Reference proteome</keyword>
<dbReference type="PANTHER" id="PTHR48051:SF1">
    <property type="entry name" value="RAS SUPPRESSOR PROTEIN 1"/>
    <property type="match status" value="1"/>
</dbReference>
<evidence type="ECO:0000256" key="3">
    <source>
        <dbReference type="ARBA" id="ARBA00022737"/>
    </source>
</evidence>
<keyword evidence="3" id="KW-0677">Repeat</keyword>
<gene>
    <name evidence="6" type="ORF">C2E21_1996</name>
</gene>
<dbReference type="InterPro" id="IPR036047">
    <property type="entry name" value="F-box-like_dom_sf"/>
</dbReference>
<feature type="compositionally biased region" description="Acidic residues" evidence="4">
    <location>
        <begin position="485"/>
        <end position="539"/>
    </location>
</feature>
<dbReference type="InterPro" id="IPR001810">
    <property type="entry name" value="F-box_dom"/>
</dbReference>
<evidence type="ECO:0000259" key="5">
    <source>
        <dbReference type="PROSITE" id="PS50181"/>
    </source>
</evidence>
<dbReference type="PROSITE" id="PS50181">
    <property type="entry name" value="FBOX"/>
    <property type="match status" value="1"/>
</dbReference>
<evidence type="ECO:0000313" key="7">
    <source>
        <dbReference type="Proteomes" id="UP000239899"/>
    </source>
</evidence>
<sequence>MRRPVGQSDRTRGGSKAAPAPTAAGSAPGGWDSLPAELLELIASRLSFQQRLRLCEVNRHWRAVMLASGLWNRVQLDWPCSDDLPHRDEQRAASMLAYCASRAQGIRELVLSFEEAEQWGDVACLLGTVGPRLRRLEMAAGSSACELSERNTAFLWQLRGLTSLDLESCLDCLPRAVSRLTSLRELLVTRDDNSLGELNIPEQIAELRQLTRLELVRCCGALPASVSRLTRLRLLNLDGNDALGGPLEFAALRLVLGALTNLVELDLADCNLPDVPSDALSRLTGLTTLTLSGAFGGRDFGLGWETKLECLSCLTSLCWLDLGGNEPAALNSFAHTALLSPAPCSCLTSLCWLDLGGNEMGALPRSLTGLTSLETLDCGMAPLSGATGVPDGPYLEGLHHLNIRGAAFTSLPQHLTRAQQLTFLGLSCCHDLWMCGSMAESVVGRLRSLATLTLCDQMMHSVDSARCMHALGRLLPDLEIVTHDEAEDEEEEEEEEEEESIFDSEEDEDSSEYNSEEDESEPYTDEEDEDEEWESEWEEEYHGGSGAADGAAAASEGGAGDGSDGEAEAAGSGAEGASGGSSSGGGGIAMSSLPWFEASARLGDYY</sequence>
<dbReference type="SUPFAM" id="SSF52058">
    <property type="entry name" value="L domain-like"/>
    <property type="match status" value="1"/>
</dbReference>
<evidence type="ECO:0000256" key="4">
    <source>
        <dbReference type="SAM" id="MobiDB-lite"/>
    </source>
</evidence>
<proteinExistence type="predicted"/>
<feature type="region of interest" description="Disordered" evidence="4">
    <location>
        <begin position="1"/>
        <end position="29"/>
    </location>
</feature>
<dbReference type="SMART" id="SM00256">
    <property type="entry name" value="FBOX"/>
    <property type="match status" value="1"/>
</dbReference>
<dbReference type="InterPro" id="IPR050216">
    <property type="entry name" value="LRR_domain-containing"/>
</dbReference>